<sequence length="326" mass="35857">MKKFLSLTLVILLSLVVLTGCGGSQQATNEDQGQEETDVVTTASIVKEEQAFQEAITKDGTWIIATLNDLSFDQELVVEGTFHDKGNSDNEVYRKLAPYSQDDDHNITERYTITAPKMTIKSPNTKFQGGTFVGDVYVQANGFTLEDATVEGNIYFATEEYKSSANITDKSEVTGNTEVKGSTDVVSAASIVKEEEVFKKAIAKNGKWIIATLNDLSFDQKLVVEGTFHDKGNSDNKVYRKIAPYTQDDNYNVTERFTISAPKMTIKSPNTKFQAGTFVGDIYVQANGFTLEDATIDGDLYFATEEYESSANITDKSEVTGTVSVK</sequence>
<organism evidence="2 3">
    <name type="scientific">Halanaerobacter jeridensis</name>
    <dbReference type="NCBI Taxonomy" id="706427"/>
    <lineage>
        <taxon>Bacteria</taxon>
        <taxon>Bacillati</taxon>
        <taxon>Bacillota</taxon>
        <taxon>Clostridia</taxon>
        <taxon>Halanaerobiales</taxon>
        <taxon>Halobacteroidaceae</taxon>
        <taxon>Halanaerobacter</taxon>
    </lineage>
</organism>
<proteinExistence type="predicted"/>
<evidence type="ECO:0000313" key="3">
    <source>
        <dbReference type="Proteomes" id="UP000774000"/>
    </source>
</evidence>
<accession>A0A939BNV6</accession>
<evidence type="ECO:0008006" key="4">
    <source>
        <dbReference type="Google" id="ProtNLM"/>
    </source>
</evidence>
<evidence type="ECO:0000313" key="2">
    <source>
        <dbReference type="EMBL" id="MBM7555893.1"/>
    </source>
</evidence>
<dbReference type="EMBL" id="JAFBDQ010000003">
    <property type="protein sequence ID" value="MBM7555893.1"/>
    <property type="molecule type" value="Genomic_DNA"/>
</dbReference>
<keyword evidence="3" id="KW-1185">Reference proteome</keyword>
<feature type="chain" id="PRO_5038614408" description="Polymer-forming protein" evidence="1">
    <location>
        <begin position="20"/>
        <end position="326"/>
    </location>
</feature>
<dbReference type="AlphaFoldDB" id="A0A939BNV6"/>
<dbReference type="Proteomes" id="UP000774000">
    <property type="component" value="Unassembled WGS sequence"/>
</dbReference>
<dbReference type="PROSITE" id="PS51257">
    <property type="entry name" value="PROKAR_LIPOPROTEIN"/>
    <property type="match status" value="1"/>
</dbReference>
<gene>
    <name evidence="2" type="ORF">JOC47_000727</name>
</gene>
<keyword evidence="1" id="KW-0732">Signal</keyword>
<protein>
    <recommendedName>
        <fullName evidence="4">Polymer-forming protein</fullName>
    </recommendedName>
</protein>
<evidence type="ECO:0000256" key="1">
    <source>
        <dbReference type="SAM" id="SignalP"/>
    </source>
</evidence>
<dbReference type="RefSeq" id="WP_204700610.1">
    <property type="nucleotide sequence ID" value="NZ_JAFBDQ010000003.1"/>
</dbReference>
<reference evidence="2" key="1">
    <citation type="submission" date="2021-01" db="EMBL/GenBank/DDBJ databases">
        <title>Genomic Encyclopedia of Type Strains, Phase IV (KMG-IV): sequencing the most valuable type-strain genomes for metagenomic binning, comparative biology and taxonomic classification.</title>
        <authorList>
            <person name="Goeker M."/>
        </authorList>
    </citation>
    <scope>NUCLEOTIDE SEQUENCE</scope>
    <source>
        <strain evidence="2">DSM 23230</strain>
    </source>
</reference>
<name>A0A939BNV6_9FIRM</name>
<feature type="signal peptide" evidence="1">
    <location>
        <begin position="1"/>
        <end position="19"/>
    </location>
</feature>
<comment type="caution">
    <text evidence="2">The sequence shown here is derived from an EMBL/GenBank/DDBJ whole genome shotgun (WGS) entry which is preliminary data.</text>
</comment>